<protein>
    <submittedName>
        <fullName evidence="2">Uncharacterized protein</fullName>
    </submittedName>
</protein>
<keyword evidence="1" id="KW-0732">Signal</keyword>
<sequence length="239" mass="25410">MKRWIVALVALLAVVSLIACTPAEPAAEPTEAPAEPTEEPAPELPAVSVSELFEALGMVEAEAYDFVCADGYVHNIIAEDIPACTIEHVDGRVDARVPGVGDNTLRSIAYIIPEGLTAETIDPEGGVQRIIVFEGVVEEYGLAASEQPRGDETAADCYSFAEFADAALWTTPLEEVQIVATDGYASAHLYMDIAEKYVSFGHSAAPTFAGETADVNVEPWHMAYIDLGAEAVVFADYGA</sequence>
<reference evidence="2" key="2">
    <citation type="journal article" date="2021" name="PeerJ">
        <title>Extensive microbial diversity within the chicken gut microbiome revealed by metagenomics and culture.</title>
        <authorList>
            <person name="Gilroy R."/>
            <person name="Ravi A."/>
            <person name="Getino M."/>
            <person name="Pursley I."/>
            <person name="Horton D.L."/>
            <person name="Alikhan N.F."/>
            <person name="Baker D."/>
            <person name="Gharbi K."/>
            <person name="Hall N."/>
            <person name="Watson M."/>
            <person name="Adriaenssens E.M."/>
            <person name="Foster-Nyarko E."/>
            <person name="Jarju S."/>
            <person name="Secka A."/>
            <person name="Antonio M."/>
            <person name="Oren A."/>
            <person name="Chaudhuri R.R."/>
            <person name="La Ragione R."/>
            <person name="Hildebrand F."/>
            <person name="Pallen M.J."/>
        </authorList>
    </citation>
    <scope>NUCLEOTIDE SEQUENCE</scope>
    <source>
        <strain evidence="2">ChiGjej2B2-16831</strain>
    </source>
</reference>
<gene>
    <name evidence="2" type="ORF">IAD24_00945</name>
</gene>
<comment type="caution">
    <text evidence="2">The sequence shown here is derived from an EMBL/GenBank/DDBJ whole genome shotgun (WGS) entry which is preliminary data.</text>
</comment>
<feature type="chain" id="PRO_5039480787" evidence="1">
    <location>
        <begin position="27"/>
        <end position="239"/>
    </location>
</feature>
<dbReference type="Proteomes" id="UP000824128">
    <property type="component" value="Unassembled WGS sequence"/>
</dbReference>
<evidence type="ECO:0000313" key="2">
    <source>
        <dbReference type="EMBL" id="HIU93702.1"/>
    </source>
</evidence>
<proteinExistence type="predicted"/>
<dbReference type="PROSITE" id="PS51257">
    <property type="entry name" value="PROKAR_LIPOPROTEIN"/>
    <property type="match status" value="1"/>
</dbReference>
<feature type="signal peptide" evidence="1">
    <location>
        <begin position="1"/>
        <end position="26"/>
    </location>
</feature>
<accession>A0A9D1SSZ6</accession>
<reference evidence="2" key="1">
    <citation type="submission" date="2020-10" db="EMBL/GenBank/DDBJ databases">
        <authorList>
            <person name="Gilroy R."/>
        </authorList>
    </citation>
    <scope>NUCLEOTIDE SEQUENCE</scope>
    <source>
        <strain evidence="2">ChiGjej2B2-16831</strain>
    </source>
</reference>
<dbReference type="AlphaFoldDB" id="A0A9D1SSZ6"/>
<dbReference type="EMBL" id="DVNZ01000032">
    <property type="protein sequence ID" value="HIU93702.1"/>
    <property type="molecule type" value="Genomic_DNA"/>
</dbReference>
<organism evidence="2 3">
    <name type="scientific">Candidatus Aphodomorpha intestinavium</name>
    <dbReference type="NCBI Taxonomy" id="2840672"/>
    <lineage>
        <taxon>Bacteria</taxon>
        <taxon>Bacillati</taxon>
        <taxon>Bacillota</taxon>
        <taxon>Clostridia</taxon>
        <taxon>Eubacteriales</taxon>
        <taxon>Candidatus Aphodomorpha</taxon>
    </lineage>
</organism>
<name>A0A9D1SSZ6_9FIRM</name>
<evidence type="ECO:0000256" key="1">
    <source>
        <dbReference type="SAM" id="SignalP"/>
    </source>
</evidence>
<evidence type="ECO:0000313" key="3">
    <source>
        <dbReference type="Proteomes" id="UP000824128"/>
    </source>
</evidence>